<protein>
    <submittedName>
        <fullName evidence="1">Plant non-specific lipid-transfer protein/Par allergen protein</fullName>
    </submittedName>
</protein>
<evidence type="ECO:0000313" key="2">
    <source>
        <dbReference type="Proteomes" id="UP000827976"/>
    </source>
</evidence>
<proteinExistence type="predicted"/>
<organism evidence="1 2">
    <name type="scientific">Dioscorea alata</name>
    <name type="common">Purple yam</name>
    <dbReference type="NCBI Taxonomy" id="55571"/>
    <lineage>
        <taxon>Eukaryota</taxon>
        <taxon>Viridiplantae</taxon>
        <taxon>Streptophyta</taxon>
        <taxon>Embryophyta</taxon>
        <taxon>Tracheophyta</taxon>
        <taxon>Spermatophyta</taxon>
        <taxon>Magnoliopsida</taxon>
        <taxon>Liliopsida</taxon>
        <taxon>Dioscoreales</taxon>
        <taxon>Dioscoreaceae</taxon>
        <taxon>Dioscorea</taxon>
    </lineage>
</organism>
<gene>
    <name evidence="1" type="ORF">IHE45_09G059900</name>
</gene>
<comment type="caution">
    <text evidence="1">The sequence shown here is derived from an EMBL/GenBank/DDBJ whole genome shotgun (WGS) entry which is preliminary data.</text>
</comment>
<name>A0ACB7VFR5_DIOAL</name>
<sequence>MAGMKVSVCMVALMVVCMAAWWPKGEGALSCVTVVSSLKPCLAYVQGKGGLPPGCCTGVQTLNGSAKTTADRQVACNCLKTLAKSMKGINYGIIEGLPGKCGVNVPYKISPDTDCTKVH</sequence>
<keyword evidence="2" id="KW-1185">Reference proteome</keyword>
<accession>A0ACB7VFR5</accession>
<evidence type="ECO:0000313" key="1">
    <source>
        <dbReference type="EMBL" id="KAH7672512.1"/>
    </source>
</evidence>
<dbReference type="EMBL" id="CM037019">
    <property type="protein sequence ID" value="KAH7672512.1"/>
    <property type="molecule type" value="Genomic_DNA"/>
</dbReference>
<dbReference type="Proteomes" id="UP000827976">
    <property type="component" value="Chromosome 9"/>
</dbReference>
<reference evidence="2" key="1">
    <citation type="journal article" date="2022" name="Nat. Commun.">
        <title>Chromosome evolution and the genetic basis of agronomically important traits in greater yam.</title>
        <authorList>
            <person name="Bredeson J.V."/>
            <person name="Lyons J.B."/>
            <person name="Oniyinde I.O."/>
            <person name="Okereke N.R."/>
            <person name="Kolade O."/>
            <person name="Nnabue I."/>
            <person name="Nwadili C.O."/>
            <person name="Hribova E."/>
            <person name="Parker M."/>
            <person name="Nwogha J."/>
            <person name="Shu S."/>
            <person name="Carlson J."/>
            <person name="Kariba R."/>
            <person name="Muthemba S."/>
            <person name="Knop K."/>
            <person name="Barton G.J."/>
            <person name="Sherwood A.V."/>
            <person name="Lopez-Montes A."/>
            <person name="Asiedu R."/>
            <person name="Jamnadass R."/>
            <person name="Muchugi A."/>
            <person name="Goodstein D."/>
            <person name="Egesi C.N."/>
            <person name="Featherston J."/>
            <person name="Asfaw A."/>
            <person name="Simpson G.G."/>
            <person name="Dolezel J."/>
            <person name="Hendre P.S."/>
            <person name="Van Deynze A."/>
            <person name="Kumar P.L."/>
            <person name="Obidiegwu J.E."/>
            <person name="Bhattacharjee R."/>
            <person name="Rokhsar D.S."/>
        </authorList>
    </citation>
    <scope>NUCLEOTIDE SEQUENCE [LARGE SCALE GENOMIC DNA]</scope>
    <source>
        <strain evidence="2">cv. TDa95/00328</strain>
    </source>
</reference>